<dbReference type="Gene3D" id="2.40.10.10">
    <property type="entry name" value="Trypsin-like serine proteases"/>
    <property type="match status" value="2"/>
</dbReference>
<feature type="signal peptide" evidence="1">
    <location>
        <begin position="1"/>
        <end position="23"/>
    </location>
</feature>
<gene>
    <name evidence="2" type="ORF">Clow_01484</name>
</gene>
<dbReference type="InterPro" id="IPR043504">
    <property type="entry name" value="Peptidase_S1_PA_chymotrypsin"/>
</dbReference>
<keyword evidence="3" id="KW-1185">Reference proteome</keyword>
<dbReference type="RefSeq" id="WP_156334748.1">
    <property type="nucleotide sequence ID" value="NZ_JAUSQY010000001.1"/>
</dbReference>
<organism evidence="2 3">
    <name type="scientific">Corynebacterium lowii</name>
    <dbReference type="NCBI Taxonomy" id="1544413"/>
    <lineage>
        <taxon>Bacteria</taxon>
        <taxon>Bacillati</taxon>
        <taxon>Actinomycetota</taxon>
        <taxon>Actinomycetes</taxon>
        <taxon>Mycobacteriales</taxon>
        <taxon>Corynebacteriaceae</taxon>
        <taxon>Corynebacterium</taxon>
    </lineage>
</organism>
<accession>A0A0Q0Z942</accession>
<name>A0A0Q0Z942_9CORY</name>
<evidence type="ECO:0008006" key="4">
    <source>
        <dbReference type="Google" id="ProtNLM"/>
    </source>
</evidence>
<sequence>MRIRRTALALLASLTCIPTVAVATSSAAEVAPGAPMHLFPEVAQEIPEDMPAGLFTQYCSQGVPGTVTLPDGSQKDVMVTAGHCLWGIEGMGEMTPEVYAPLREGDELIAVREQGKQVHPALDENDPEELRLMYDGEDWATAEIVDGVTATRVADSIDADGNSQGEPVVLTGVRDYRDLGPWEVAFDNFGQPICKDGQTTGRTCGVQVLRSSNGLWYVGFVQGGDSGGVNFDPITGEALGVTSMSFYGVVERAQPIDVALEEAYGIPDGQVNDYFALPESTEAHSEMRSMNEDSAEVQEWAVDMLSEELPDTQEAIDVAQGNAQAAVEEVGTAVETSTEQLIHNPSDIEAISQNLSTTADNLAGLAEETVDTAVQAGLGLALQELV</sequence>
<dbReference type="PATRIC" id="fig|1544413.3.peg.1487"/>
<dbReference type="Proteomes" id="UP000050488">
    <property type="component" value="Unassembled WGS sequence"/>
</dbReference>
<feature type="chain" id="PRO_5006187513" description="Trypsin" evidence="1">
    <location>
        <begin position="24"/>
        <end position="386"/>
    </location>
</feature>
<dbReference type="OrthoDB" id="4399934at2"/>
<keyword evidence="1" id="KW-0732">Signal</keyword>
<comment type="caution">
    <text evidence="2">The sequence shown here is derived from an EMBL/GenBank/DDBJ whole genome shotgun (WGS) entry which is preliminary data.</text>
</comment>
<evidence type="ECO:0000313" key="2">
    <source>
        <dbReference type="EMBL" id="KQB86131.1"/>
    </source>
</evidence>
<evidence type="ECO:0000256" key="1">
    <source>
        <dbReference type="SAM" id="SignalP"/>
    </source>
</evidence>
<evidence type="ECO:0000313" key="3">
    <source>
        <dbReference type="Proteomes" id="UP000050488"/>
    </source>
</evidence>
<dbReference type="SUPFAM" id="SSF50494">
    <property type="entry name" value="Trypsin-like serine proteases"/>
    <property type="match status" value="1"/>
</dbReference>
<protein>
    <recommendedName>
        <fullName evidence="4">Trypsin</fullName>
    </recommendedName>
</protein>
<dbReference type="InterPro" id="IPR009003">
    <property type="entry name" value="Peptidase_S1_PA"/>
</dbReference>
<reference evidence="2 3" key="1">
    <citation type="submission" date="2015-10" db="EMBL/GenBank/DDBJ databases">
        <title>Corynebacteirum lowii and Corynebacterium oculi species nova, derived from human clinical disease and and emended description of Corynebacterium mastiditis.</title>
        <authorList>
            <person name="Bernard K."/>
            <person name="Pacheco A.L."/>
            <person name="Mcdougall C."/>
            <person name="Burtx T."/>
            <person name="Weibe D."/>
            <person name="Tyler S."/>
            <person name="Olson A.B."/>
            <person name="Cnockaert M."/>
            <person name="Eguchi H."/>
            <person name="Kuwahara T."/>
            <person name="Nakayama-Imaohji H."/>
            <person name="Boudewijins M."/>
            <person name="Van Hoecke F."/>
            <person name="Bernier A.-M."/>
            <person name="Vandamme P."/>
        </authorList>
    </citation>
    <scope>NUCLEOTIDE SEQUENCE [LARGE SCALE GENOMIC DNA]</scope>
    <source>
        <strain evidence="2 3">NML 130206</strain>
    </source>
</reference>
<dbReference type="STRING" id="1544413.Clow_01484"/>
<dbReference type="AlphaFoldDB" id="A0A0Q0Z942"/>
<dbReference type="EMBL" id="LKEV01000004">
    <property type="protein sequence ID" value="KQB86131.1"/>
    <property type="molecule type" value="Genomic_DNA"/>
</dbReference>
<proteinExistence type="predicted"/>